<name>A0ABU3G7W3_9MICO</name>
<sequence length="239" mass="24712">MSTTEEETHMRTRLIVALAGSFVVLAALAACATPAAGDAAPGGGADAVAPAPRVDGGWLDGGATIGVVTYGSSSCRPEVSQVTEEDGVIVVALREPAADACTDDLVARALEVPVPEGVDASTDQQVRVELEDVRTDIDLPAYSGGPIEEFAPSASWIGDRVIALRTWGSSSCLPVVEDTRVASPASVVVRFEIPPADQVCTMDMAPQLTLVQLDPDAVVDRDATLSFGVLDAAETVPIR</sequence>
<keyword evidence="3" id="KW-1185">Reference proteome</keyword>
<organism evidence="2 3">
    <name type="scientific">Microbacterium gawkjiense</name>
    <dbReference type="NCBI Taxonomy" id="3067309"/>
    <lineage>
        <taxon>Bacteria</taxon>
        <taxon>Bacillati</taxon>
        <taxon>Actinomycetota</taxon>
        <taxon>Actinomycetes</taxon>
        <taxon>Micrococcales</taxon>
        <taxon>Microbacteriaceae</taxon>
        <taxon>Microbacterium</taxon>
    </lineage>
</organism>
<feature type="chain" id="PRO_5046667876" description="Lipoprotein" evidence="1">
    <location>
        <begin position="30"/>
        <end position="239"/>
    </location>
</feature>
<gene>
    <name evidence="2" type="ORF">Q9S71_03615</name>
</gene>
<dbReference type="EMBL" id="JAUZVV010000001">
    <property type="protein sequence ID" value="MDT3315904.1"/>
    <property type="molecule type" value="Genomic_DNA"/>
</dbReference>
<reference evidence="2 3" key="1">
    <citation type="submission" date="2023-08" db="EMBL/GenBank/DDBJ databases">
        <title>Microbacterium aquilitoris sp. nov. and Microbacterium gwkjibeachense sp. nov., isolated from beach.</title>
        <authorList>
            <person name="Lee S.D."/>
            <person name="Yang H."/>
            <person name="Kim I."/>
        </authorList>
    </citation>
    <scope>NUCLEOTIDE SEQUENCE [LARGE SCALE GENOMIC DNA]</scope>
    <source>
        <strain evidence="2 3">KSW4-11</strain>
    </source>
</reference>
<keyword evidence="1" id="KW-0732">Signal</keyword>
<dbReference type="Proteomes" id="UP001251849">
    <property type="component" value="Unassembled WGS sequence"/>
</dbReference>
<comment type="caution">
    <text evidence="2">The sequence shown here is derived from an EMBL/GenBank/DDBJ whole genome shotgun (WGS) entry which is preliminary data.</text>
</comment>
<dbReference type="RefSeq" id="WP_311860557.1">
    <property type="nucleotide sequence ID" value="NZ_JAUZVV010000001.1"/>
</dbReference>
<feature type="signal peptide" evidence="1">
    <location>
        <begin position="1"/>
        <end position="29"/>
    </location>
</feature>
<proteinExistence type="predicted"/>
<protein>
    <recommendedName>
        <fullName evidence="4">Lipoprotein</fullName>
    </recommendedName>
</protein>
<evidence type="ECO:0008006" key="4">
    <source>
        <dbReference type="Google" id="ProtNLM"/>
    </source>
</evidence>
<accession>A0ABU3G7W3</accession>
<evidence type="ECO:0000256" key="1">
    <source>
        <dbReference type="SAM" id="SignalP"/>
    </source>
</evidence>
<evidence type="ECO:0000313" key="3">
    <source>
        <dbReference type="Proteomes" id="UP001251849"/>
    </source>
</evidence>
<evidence type="ECO:0000313" key="2">
    <source>
        <dbReference type="EMBL" id="MDT3315904.1"/>
    </source>
</evidence>